<dbReference type="PANTHER" id="PTHR20872:SF1">
    <property type="entry name" value="F-BOX DOMAIN-CONTAINING PROTEIN"/>
    <property type="match status" value="1"/>
</dbReference>
<proteinExistence type="predicted"/>
<dbReference type="InterPro" id="IPR032675">
    <property type="entry name" value="LRR_dom_sf"/>
</dbReference>
<dbReference type="AlphaFoldDB" id="A0A653DHY5"/>
<dbReference type="Pfam" id="PF12937">
    <property type="entry name" value="F-box-like"/>
    <property type="match status" value="1"/>
</dbReference>
<dbReference type="Gene3D" id="3.80.10.10">
    <property type="entry name" value="Ribonuclease Inhibitor"/>
    <property type="match status" value="1"/>
</dbReference>
<dbReference type="Proteomes" id="UP000410492">
    <property type="component" value="Unassembled WGS sequence"/>
</dbReference>
<dbReference type="InterPro" id="IPR001810">
    <property type="entry name" value="F-box_dom"/>
</dbReference>
<feature type="domain" description="F-box" evidence="1">
    <location>
        <begin position="3"/>
        <end position="49"/>
    </location>
</feature>
<dbReference type="InterPro" id="IPR036047">
    <property type="entry name" value="F-box-like_dom_sf"/>
</dbReference>
<dbReference type="SUPFAM" id="SSF81383">
    <property type="entry name" value="F-box domain"/>
    <property type="match status" value="1"/>
</dbReference>
<sequence>MGSIWQDSIPLELLSEIFKHLPRRDLYCCYQVCQKWKRAVDNAELWSKFVIYVDRDFVEKTTSTLTNHFFRHIRSLQFGWHTPLVHNRWLPLRVHDLTKKVVHYIFFLTENNVQINSFKLFDWYELYPFRKIIYHLSRFLKYQTKLRTLIFHNLVLPKSECVKILDSSIGFDNALTYFEVHNYFYNFNTVFDSEIFLKYLRRLRCLKKLKLDYFILSRNDVIDIIVESEVQQKTLELLEIIIDDTDIHSAVIPSVKWRKFKKLCSYVHLSFVIKNICHYEQLEFIFMMGELPLKSFSLMCGSKYNQTKSRNLRLTLSKMIEKYYKTLEYVSLDLRNNKENLESTLLRIIYQCVKLKRLVFDGIVNENMQLFYEICVYGETARGLSVKILPHKYKSLMNIVHIYG</sequence>
<reference evidence="2 3" key="1">
    <citation type="submission" date="2019-01" db="EMBL/GenBank/DDBJ databases">
        <authorList>
            <person name="Sayadi A."/>
        </authorList>
    </citation>
    <scope>NUCLEOTIDE SEQUENCE [LARGE SCALE GENOMIC DNA]</scope>
</reference>
<dbReference type="OrthoDB" id="9974792at2759"/>
<dbReference type="PANTHER" id="PTHR20872">
    <property type="match status" value="1"/>
</dbReference>
<evidence type="ECO:0000313" key="2">
    <source>
        <dbReference type="EMBL" id="VEN59810.1"/>
    </source>
</evidence>
<evidence type="ECO:0000259" key="1">
    <source>
        <dbReference type="PROSITE" id="PS50181"/>
    </source>
</evidence>
<dbReference type="Gene3D" id="1.20.1280.50">
    <property type="match status" value="1"/>
</dbReference>
<organism evidence="2 3">
    <name type="scientific">Callosobruchus maculatus</name>
    <name type="common">Southern cowpea weevil</name>
    <name type="synonym">Pulse bruchid</name>
    <dbReference type="NCBI Taxonomy" id="64391"/>
    <lineage>
        <taxon>Eukaryota</taxon>
        <taxon>Metazoa</taxon>
        <taxon>Ecdysozoa</taxon>
        <taxon>Arthropoda</taxon>
        <taxon>Hexapoda</taxon>
        <taxon>Insecta</taxon>
        <taxon>Pterygota</taxon>
        <taxon>Neoptera</taxon>
        <taxon>Endopterygota</taxon>
        <taxon>Coleoptera</taxon>
        <taxon>Polyphaga</taxon>
        <taxon>Cucujiformia</taxon>
        <taxon>Chrysomeloidea</taxon>
        <taxon>Chrysomelidae</taxon>
        <taxon>Bruchinae</taxon>
        <taxon>Bruchini</taxon>
        <taxon>Callosobruchus</taxon>
    </lineage>
</organism>
<dbReference type="PROSITE" id="PS50181">
    <property type="entry name" value="FBOX"/>
    <property type="match status" value="1"/>
</dbReference>
<gene>
    <name evidence="2" type="ORF">CALMAC_LOCUS17691</name>
</gene>
<dbReference type="SUPFAM" id="SSF52047">
    <property type="entry name" value="RNI-like"/>
    <property type="match status" value="1"/>
</dbReference>
<dbReference type="SMART" id="SM00256">
    <property type="entry name" value="FBOX"/>
    <property type="match status" value="1"/>
</dbReference>
<name>A0A653DHY5_CALMS</name>
<keyword evidence="3" id="KW-1185">Reference proteome</keyword>
<dbReference type="CDD" id="cd09917">
    <property type="entry name" value="F-box_SF"/>
    <property type="match status" value="1"/>
</dbReference>
<evidence type="ECO:0000313" key="3">
    <source>
        <dbReference type="Proteomes" id="UP000410492"/>
    </source>
</evidence>
<dbReference type="EMBL" id="CAACVG010012164">
    <property type="protein sequence ID" value="VEN59810.1"/>
    <property type="molecule type" value="Genomic_DNA"/>
</dbReference>
<protein>
    <recommendedName>
        <fullName evidence="1">F-box domain-containing protein</fullName>
    </recommendedName>
</protein>
<accession>A0A653DHY5</accession>